<dbReference type="AlphaFoldDB" id="A0AAD3XWK7"/>
<name>A0AAD3XWK7_NEPGR</name>
<evidence type="ECO:0000313" key="1">
    <source>
        <dbReference type="EMBL" id="GMH19094.1"/>
    </source>
</evidence>
<organism evidence="1 2">
    <name type="scientific">Nepenthes gracilis</name>
    <name type="common">Slender pitcher plant</name>
    <dbReference type="NCBI Taxonomy" id="150966"/>
    <lineage>
        <taxon>Eukaryota</taxon>
        <taxon>Viridiplantae</taxon>
        <taxon>Streptophyta</taxon>
        <taxon>Embryophyta</taxon>
        <taxon>Tracheophyta</taxon>
        <taxon>Spermatophyta</taxon>
        <taxon>Magnoliopsida</taxon>
        <taxon>eudicotyledons</taxon>
        <taxon>Gunneridae</taxon>
        <taxon>Pentapetalae</taxon>
        <taxon>Caryophyllales</taxon>
        <taxon>Nepenthaceae</taxon>
        <taxon>Nepenthes</taxon>
    </lineage>
</organism>
<proteinExistence type="predicted"/>
<keyword evidence="2" id="KW-1185">Reference proteome</keyword>
<gene>
    <name evidence="1" type="ORF">Nepgr_020935</name>
</gene>
<comment type="caution">
    <text evidence="1">The sequence shown here is derived from an EMBL/GenBank/DDBJ whole genome shotgun (WGS) entry which is preliminary data.</text>
</comment>
<protein>
    <submittedName>
        <fullName evidence="1">Uncharacterized protein</fullName>
    </submittedName>
</protein>
<sequence>MRDFFVFAFLPGPGWCRNDRHTMDSMYSGYYCYVVKSARVCWAVVLSLYPHCPRNPLLPHLNFGRAKTVNGVATPVFLLSGIAMGQPRPPTAQGLVFVHEDTYIVTLYMIVDSGWFFSQASFWLENYKEKQITFEKVMKIE</sequence>
<dbReference type="Proteomes" id="UP001279734">
    <property type="component" value="Unassembled WGS sequence"/>
</dbReference>
<dbReference type="EMBL" id="BSYO01000020">
    <property type="protein sequence ID" value="GMH19094.1"/>
    <property type="molecule type" value="Genomic_DNA"/>
</dbReference>
<accession>A0AAD3XWK7</accession>
<reference evidence="1" key="1">
    <citation type="submission" date="2023-05" db="EMBL/GenBank/DDBJ databases">
        <title>Nepenthes gracilis genome sequencing.</title>
        <authorList>
            <person name="Fukushima K."/>
        </authorList>
    </citation>
    <scope>NUCLEOTIDE SEQUENCE</scope>
    <source>
        <strain evidence="1">SING2019-196</strain>
    </source>
</reference>
<evidence type="ECO:0000313" key="2">
    <source>
        <dbReference type="Proteomes" id="UP001279734"/>
    </source>
</evidence>